<name>A0AAW0C8I3_9AGAR</name>
<keyword evidence="1" id="KW-0812">Transmembrane</keyword>
<dbReference type="EMBL" id="JAYKXP010000055">
    <property type="protein sequence ID" value="KAK7034728.1"/>
    <property type="molecule type" value="Genomic_DNA"/>
</dbReference>
<dbReference type="Proteomes" id="UP001383192">
    <property type="component" value="Unassembled WGS sequence"/>
</dbReference>
<gene>
    <name evidence="2" type="ORF">VNI00_012135</name>
</gene>
<feature type="transmembrane region" description="Helical" evidence="1">
    <location>
        <begin position="20"/>
        <end position="43"/>
    </location>
</feature>
<sequence length="128" mass="14250">MPATSHLSDAPANEVPTYNGITISIIVTISCLTAVFLVYVVIVRRRWDARIARDGLAQDAKPEEATRKVVEQPETPVVPIPLAAYFPHANRQVEKQKREVKVLAVEDTCKRSSTTSSIWGGDYKPTRF</sequence>
<dbReference type="AlphaFoldDB" id="A0AAW0C8I3"/>
<evidence type="ECO:0000256" key="1">
    <source>
        <dbReference type="SAM" id="Phobius"/>
    </source>
</evidence>
<keyword evidence="1" id="KW-0472">Membrane</keyword>
<reference evidence="2 3" key="1">
    <citation type="submission" date="2024-01" db="EMBL/GenBank/DDBJ databases">
        <title>A draft genome for a cacao thread blight-causing isolate of Paramarasmius palmivorus.</title>
        <authorList>
            <person name="Baruah I.K."/>
            <person name="Bukari Y."/>
            <person name="Amoako-Attah I."/>
            <person name="Meinhardt L.W."/>
            <person name="Bailey B.A."/>
            <person name="Cohen S.P."/>
        </authorList>
    </citation>
    <scope>NUCLEOTIDE SEQUENCE [LARGE SCALE GENOMIC DNA]</scope>
    <source>
        <strain evidence="2 3">GH-12</strain>
    </source>
</reference>
<evidence type="ECO:0000313" key="3">
    <source>
        <dbReference type="Proteomes" id="UP001383192"/>
    </source>
</evidence>
<organism evidence="2 3">
    <name type="scientific">Paramarasmius palmivorus</name>
    <dbReference type="NCBI Taxonomy" id="297713"/>
    <lineage>
        <taxon>Eukaryota</taxon>
        <taxon>Fungi</taxon>
        <taxon>Dikarya</taxon>
        <taxon>Basidiomycota</taxon>
        <taxon>Agaricomycotina</taxon>
        <taxon>Agaricomycetes</taxon>
        <taxon>Agaricomycetidae</taxon>
        <taxon>Agaricales</taxon>
        <taxon>Marasmiineae</taxon>
        <taxon>Marasmiaceae</taxon>
        <taxon>Paramarasmius</taxon>
    </lineage>
</organism>
<protein>
    <submittedName>
        <fullName evidence="2">Uncharacterized protein</fullName>
    </submittedName>
</protein>
<proteinExistence type="predicted"/>
<evidence type="ECO:0000313" key="2">
    <source>
        <dbReference type="EMBL" id="KAK7034728.1"/>
    </source>
</evidence>
<keyword evidence="3" id="KW-1185">Reference proteome</keyword>
<comment type="caution">
    <text evidence="2">The sequence shown here is derived from an EMBL/GenBank/DDBJ whole genome shotgun (WGS) entry which is preliminary data.</text>
</comment>
<keyword evidence="1" id="KW-1133">Transmembrane helix</keyword>
<accession>A0AAW0C8I3</accession>